<dbReference type="PIRSF" id="PIRSF001369">
    <property type="entry name" value="Citrate_synth"/>
    <property type="match status" value="1"/>
</dbReference>
<dbReference type="AlphaFoldDB" id="A0ABD4T567"/>
<dbReference type="InterPro" id="IPR002020">
    <property type="entry name" value="Citrate_synthase"/>
</dbReference>
<evidence type="ECO:0000256" key="1">
    <source>
        <dbReference type="ARBA" id="ARBA00005163"/>
    </source>
</evidence>
<proteinExistence type="inferred from homology"/>
<dbReference type="PROSITE" id="PS00480">
    <property type="entry name" value="CITRATE_SYNTHASE"/>
    <property type="match status" value="1"/>
</dbReference>
<dbReference type="NCBIfam" id="NF010639">
    <property type="entry name" value="PRK14036.1"/>
    <property type="match status" value="1"/>
</dbReference>
<evidence type="ECO:0000256" key="5">
    <source>
        <dbReference type="ARBA" id="ARBA00049288"/>
    </source>
</evidence>
<feature type="active site" evidence="7">
    <location>
        <position position="315"/>
    </location>
</feature>
<dbReference type="GO" id="GO:0006099">
    <property type="term" value="P:tricarboxylic acid cycle"/>
    <property type="evidence" value="ECO:0007669"/>
    <property type="project" value="UniProtKB-KW"/>
</dbReference>
<dbReference type="PANTHER" id="PTHR11739">
    <property type="entry name" value="CITRATE SYNTHASE"/>
    <property type="match status" value="1"/>
</dbReference>
<dbReference type="InterPro" id="IPR036969">
    <property type="entry name" value="Citrate_synthase_sf"/>
</dbReference>
<dbReference type="RefSeq" id="WP_166275098.1">
    <property type="nucleotide sequence ID" value="NZ_JTHE03000061.1"/>
</dbReference>
<dbReference type="InterPro" id="IPR016143">
    <property type="entry name" value="Citrate_synth-like_sm_a-sub"/>
</dbReference>
<dbReference type="PRINTS" id="PR00143">
    <property type="entry name" value="CITRTSNTHASE"/>
</dbReference>
<dbReference type="InterPro" id="IPR024176">
    <property type="entry name" value="Citrate_synthase_bac-typ"/>
</dbReference>
<name>A0ABD4T567_9CYAN</name>
<evidence type="ECO:0000313" key="9">
    <source>
        <dbReference type="EMBL" id="MCM1983382.1"/>
    </source>
</evidence>
<dbReference type="Pfam" id="PF00285">
    <property type="entry name" value="Citrate_synt"/>
    <property type="match status" value="1"/>
</dbReference>
<dbReference type="NCBIfam" id="TIGR01800">
    <property type="entry name" value="cit_synth_II"/>
    <property type="match status" value="1"/>
</dbReference>
<keyword evidence="3" id="KW-0816">Tricarboxylic acid cycle</keyword>
<comment type="catalytic activity">
    <reaction evidence="5">
        <text>oxaloacetate + acetyl-CoA + H2O = citrate + CoA + H(+)</text>
        <dbReference type="Rhea" id="RHEA:16845"/>
        <dbReference type="ChEBI" id="CHEBI:15377"/>
        <dbReference type="ChEBI" id="CHEBI:15378"/>
        <dbReference type="ChEBI" id="CHEBI:16452"/>
        <dbReference type="ChEBI" id="CHEBI:16947"/>
        <dbReference type="ChEBI" id="CHEBI:57287"/>
        <dbReference type="ChEBI" id="CHEBI:57288"/>
        <dbReference type="EC" id="2.3.3.16"/>
    </reaction>
</comment>
<evidence type="ECO:0000256" key="2">
    <source>
        <dbReference type="ARBA" id="ARBA00010566"/>
    </source>
</evidence>
<keyword evidence="10" id="KW-1185">Reference proteome</keyword>
<evidence type="ECO:0000256" key="8">
    <source>
        <dbReference type="RuleBase" id="RU003406"/>
    </source>
</evidence>
<evidence type="ECO:0000256" key="4">
    <source>
        <dbReference type="ARBA" id="ARBA00022679"/>
    </source>
</evidence>
<comment type="pathway">
    <text evidence="1">Carbohydrate metabolism; tricarboxylic acid cycle.</text>
</comment>
<dbReference type="PANTHER" id="PTHR11739:SF4">
    <property type="entry name" value="CITRATE SYNTHASE, PEROXISOMAL"/>
    <property type="match status" value="1"/>
</dbReference>
<dbReference type="Proteomes" id="UP000031561">
    <property type="component" value="Unassembled WGS sequence"/>
</dbReference>
<reference evidence="9 10" key="1">
    <citation type="journal article" date="2015" name="Genome Announc.">
        <title>Draft Genome Sequence of Filamentous Marine Cyanobacterium Lyngbya confervoides Strain BDU141951.</title>
        <authorList>
            <person name="Chandrababunaidu M.M."/>
            <person name="Sen D."/>
            <person name="Tripathy S."/>
        </authorList>
    </citation>
    <scope>NUCLEOTIDE SEQUENCE [LARGE SCALE GENOMIC DNA]</scope>
    <source>
        <strain evidence="9 10">BDU141951</strain>
    </source>
</reference>
<feature type="active site" evidence="7">
    <location>
        <position position="261"/>
    </location>
</feature>
<evidence type="ECO:0000313" key="10">
    <source>
        <dbReference type="Proteomes" id="UP000031561"/>
    </source>
</evidence>
<dbReference type="InterPro" id="IPR016142">
    <property type="entry name" value="Citrate_synth-like_lrg_a-sub"/>
</dbReference>
<dbReference type="InterPro" id="IPR011278">
    <property type="entry name" value="2-MeCitrate/Citrate_synth_II"/>
</dbReference>
<evidence type="ECO:0000256" key="6">
    <source>
        <dbReference type="PIRNR" id="PIRNR001369"/>
    </source>
</evidence>
<comment type="caution">
    <text evidence="9">The sequence shown here is derived from an EMBL/GenBank/DDBJ whole genome shotgun (WGS) entry which is preliminary data.</text>
</comment>
<protein>
    <recommendedName>
        <fullName evidence="6">Citrate synthase</fullName>
    </recommendedName>
</protein>
<dbReference type="SUPFAM" id="SSF48256">
    <property type="entry name" value="Citrate synthase"/>
    <property type="match status" value="1"/>
</dbReference>
<dbReference type="EMBL" id="JTHE03000061">
    <property type="protein sequence ID" value="MCM1983382.1"/>
    <property type="molecule type" value="Genomic_DNA"/>
</dbReference>
<dbReference type="InterPro" id="IPR019810">
    <property type="entry name" value="Citrate_synthase_AS"/>
</dbReference>
<organism evidence="9 10">
    <name type="scientific">Lyngbya confervoides BDU141951</name>
    <dbReference type="NCBI Taxonomy" id="1574623"/>
    <lineage>
        <taxon>Bacteria</taxon>
        <taxon>Bacillati</taxon>
        <taxon>Cyanobacteriota</taxon>
        <taxon>Cyanophyceae</taxon>
        <taxon>Oscillatoriophycideae</taxon>
        <taxon>Oscillatoriales</taxon>
        <taxon>Microcoleaceae</taxon>
        <taxon>Lyngbya</taxon>
    </lineage>
</organism>
<comment type="similarity">
    <text evidence="2 6 8">Belongs to the citrate synthase family.</text>
</comment>
<dbReference type="Gene3D" id="1.10.230.10">
    <property type="entry name" value="Cytochrome P450-Terp, domain 2"/>
    <property type="match status" value="1"/>
</dbReference>
<dbReference type="Gene3D" id="1.10.580.10">
    <property type="entry name" value="Citrate Synthase, domain 1"/>
    <property type="match status" value="1"/>
</dbReference>
<keyword evidence="4 6" id="KW-0808">Transferase</keyword>
<evidence type="ECO:0000256" key="7">
    <source>
        <dbReference type="PIRSR" id="PIRSR001369-1"/>
    </source>
</evidence>
<evidence type="ECO:0000256" key="3">
    <source>
        <dbReference type="ARBA" id="ARBA00022532"/>
    </source>
</evidence>
<gene>
    <name evidence="9" type="ORF">QQ91_0011200</name>
</gene>
<accession>A0ABD4T567</accession>
<dbReference type="GO" id="GO:0036440">
    <property type="term" value="F:citrate synthase activity"/>
    <property type="evidence" value="ECO:0007669"/>
    <property type="project" value="UniProtKB-EC"/>
</dbReference>
<sequence length="387" mass="43147">MFSCDYQPGLEGIPAAQSSISHVDGVEGVLEYRGVPIQDLAAQGSFLETAYLLIWGAFPTAEELAEFEHEITYHRRIKYRIRDMMKCFPDKGHPMDALQASAAALGLFYSKRALNDPDYIRAAVVRLLAKLPTMVAAFQNIRKGNDPVPPCDDLSYSANFLYMLSEREPDALSAHIFDTCLTLHAEHTMNASTFSARVTASTLTDPYAVIASAVGTLGGPLHGGANEEVIDMLDTIGSVDNVRTFVEHRLVNKQKIMGFGHRVYKVKDPRATILQKLAEQLFDKFGRDSRYEIALELEKVVAEKVGHKGVHPNVDFYSGLVYHRLGIPTDLFTPIFAIARVAGWLAHWKEQLEANRIFRPTQEYIGNHNQPYIPIHERGTPSPHGVV</sequence>